<dbReference type="AlphaFoldDB" id="A0A0B5BFC7"/>
<dbReference type="Pfam" id="PF13624">
    <property type="entry name" value="SurA_N_3"/>
    <property type="match status" value="1"/>
</dbReference>
<dbReference type="PROSITE" id="PS50198">
    <property type="entry name" value="PPIC_PPIASE_2"/>
    <property type="match status" value="1"/>
</dbReference>
<keyword evidence="4 6" id="KW-0697">Rotamase</keyword>
<dbReference type="EC" id="5.2.1.8" evidence="2"/>
<accession>A0A0B5BFC7</accession>
<evidence type="ECO:0000256" key="3">
    <source>
        <dbReference type="ARBA" id="ARBA00022729"/>
    </source>
</evidence>
<feature type="signal peptide" evidence="7">
    <location>
        <begin position="1"/>
        <end position="23"/>
    </location>
</feature>
<dbReference type="PANTHER" id="PTHR47245">
    <property type="entry name" value="PEPTIDYLPROLYL ISOMERASE"/>
    <property type="match status" value="1"/>
</dbReference>
<dbReference type="PROSITE" id="PS01096">
    <property type="entry name" value="PPIC_PPIASE_1"/>
    <property type="match status" value="1"/>
</dbReference>
<dbReference type="InterPro" id="IPR023058">
    <property type="entry name" value="PPIase_PpiC_CS"/>
</dbReference>
<dbReference type="InterPro" id="IPR050245">
    <property type="entry name" value="PrsA_foldase"/>
</dbReference>
<evidence type="ECO:0000256" key="5">
    <source>
        <dbReference type="ARBA" id="ARBA00023235"/>
    </source>
</evidence>
<evidence type="ECO:0000256" key="1">
    <source>
        <dbReference type="ARBA" id="ARBA00000971"/>
    </source>
</evidence>
<dbReference type="Gene3D" id="1.10.4030.10">
    <property type="entry name" value="Porin chaperone SurA, peptide-binding domain"/>
    <property type="match status" value="1"/>
</dbReference>
<dbReference type="PANTHER" id="PTHR47245:SF1">
    <property type="entry name" value="FOLDASE PROTEIN PRSA"/>
    <property type="match status" value="1"/>
</dbReference>
<sequence length="322" mass="36584">MNLKSVATLVYLGSLLIPLPALATNAGDRPAATVNGVTIAVAEYRQELDRALRTLGTDQAKISESRIAELKRETLDDLIGRQLLYSECVVKGIVVPRSEVDAQLAQLRKQFAGEKEFSEALATAKLDEESLRRQLVRGMTLQRYITREFAPQVKVTDDDVEEYYESHRKEFHAPLKVRMSHILIRLKEGDSRTQAEETLKRLRSRAVVGEDFAALAREFSQCFSRDRGGDLGYFSPGELKGEMEKATFSLPKNGVSDVVEDRFGLHLVKVTDIQPERDLPYTEVSDRIREDLRRRRTADEVARHVRKLREKATVELLLKDEE</sequence>
<dbReference type="GO" id="GO:0003755">
    <property type="term" value="F:peptidyl-prolyl cis-trans isomerase activity"/>
    <property type="evidence" value="ECO:0007669"/>
    <property type="project" value="UniProtKB-KW"/>
</dbReference>
<dbReference type="SUPFAM" id="SSF109998">
    <property type="entry name" value="Triger factor/SurA peptide-binding domain-like"/>
    <property type="match status" value="1"/>
</dbReference>
<keyword evidence="10" id="KW-1185">Reference proteome</keyword>
<feature type="chain" id="PRO_5007762622" description="peptidylprolyl isomerase" evidence="7">
    <location>
        <begin position="24"/>
        <end position="322"/>
    </location>
</feature>
<name>A0A0B5BFC7_9BACT</name>
<keyword evidence="5 6" id="KW-0413">Isomerase</keyword>
<keyword evidence="3 7" id="KW-0732">Signal</keyword>
<dbReference type="SUPFAM" id="SSF54534">
    <property type="entry name" value="FKBP-like"/>
    <property type="match status" value="1"/>
</dbReference>
<dbReference type="EMBL" id="CP009788">
    <property type="protein sequence ID" value="AJE03240.1"/>
    <property type="molecule type" value="Genomic_DNA"/>
</dbReference>
<evidence type="ECO:0000256" key="2">
    <source>
        <dbReference type="ARBA" id="ARBA00013194"/>
    </source>
</evidence>
<dbReference type="InterPro" id="IPR027304">
    <property type="entry name" value="Trigger_fact/SurA_dom_sf"/>
</dbReference>
<evidence type="ECO:0000313" key="10">
    <source>
        <dbReference type="Proteomes" id="UP000057609"/>
    </source>
</evidence>
<evidence type="ECO:0000256" key="7">
    <source>
        <dbReference type="SAM" id="SignalP"/>
    </source>
</evidence>
<organism evidence="9 10">
    <name type="scientific">Geobacter pickeringii</name>
    <dbReference type="NCBI Taxonomy" id="345632"/>
    <lineage>
        <taxon>Bacteria</taxon>
        <taxon>Pseudomonadati</taxon>
        <taxon>Thermodesulfobacteriota</taxon>
        <taxon>Desulfuromonadia</taxon>
        <taxon>Geobacterales</taxon>
        <taxon>Geobacteraceae</taxon>
        <taxon>Geobacter</taxon>
    </lineage>
</organism>
<evidence type="ECO:0000259" key="8">
    <source>
        <dbReference type="PROSITE" id="PS50198"/>
    </source>
</evidence>
<dbReference type="InterPro" id="IPR046357">
    <property type="entry name" value="PPIase_dom_sf"/>
</dbReference>
<gene>
    <name evidence="9" type="ORF">GPICK_07635</name>
</gene>
<protein>
    <recommendedName>
        <fullName evidence="2">peptidylprolyl isomerase</fullName>
        <ecNumber evidence="2">5.2.1.8</ecNumber>
    </recommendedName>
</protein>
<proteinExistence type="predicted"/>
<evidence type="ECO:0000256" key="4">
    <source>
        <dbReference type="ARBA" id="ARBA00023110"/>
    </source>
</evidence>
<dbReference type="RefSeq" id="WP_039741852.1">
    <property type="nucleotide sequence ID" value="NZ_CP009788.1"/>
</dbReference>
<dbReference type="Proteomes" id="UP000057609">
    <property type="component" value="Chromosome"/>
</dbReference>
<dbReference type="Pfam" id="PF00639">
    <property type="entry name" value="Rotamase"/>
    <property type="match status" value="1"/>
</dbReference>
<comment type="catalytic activity">
    <reaction evidence="1">
        <text>[protein]-peptidylproline (omega=180) = [protein]-peptidylproline (omega=0)</text>
        <dbReference type="Rhea" id="RHEA:16237"/>
        <dbReference type="Rhea" id="RHEA-COMP:10747"/>
        <dbReference type="Rhea" id="RHEA-COMP:10748"/>
        <dbReference type="ChEBI" id="CHEBI:83833"/>
        <dbReference type="ChEBI" id="CHEBI:83834"/>
        <dbReference type="EC" id="5.2.1.8"/>
    </reaction>
</comment>
<reference evidence="9 10" key="1">
    <citation type="journal article" date="2015" name="Genome Announc.">
        <title>Complete Genome of Geobacter pickeringii G13T, a Metal-Reducing Isolate from Sedimentary Kaolin Deposits.</title>
        <authorList>
            <person name="Badalamenti J.P."/>
            <person name="Bond D.R."/>
        </authorList>
    </citation>
    <scope>NUCLEOTIDE SEQUENCE [LARGE SCALE GENOMIC DNA]</scope>
    <source>
        <strain evidence="9 10">G13</strain>
    </source>
</reference>
<dbReference type="Gene3D" id="3.10.50.40">
    <property type="match status" value="1"/>
</dbReference>
<dbReference type="OrthoDB" id="14196at2"/>
<feature type="domain" description="PpiC" evidence="8">
    <location>
        <begin position="174"/>
        <end position="272"/>
    </location>
</feature>
<dbReference type="HOGENOM" id="CLU_034646_5_3_7"/>
<dbReference type="KEGG" id="gpi:GPICK_07635"/>
<evidence type="ECO:0000256" key="6">
    <source>
        <dbReference type="PROSITE-ProRule" id="PRU00278"/>
    </source>
</evidence>
<dbReference type="STRING" id="345632.GPICK_07635"/>
<dbReference type="InterPro" id="IPR000297">
    <property type="entry name" value="PPIase_PpiC"/>
</dbReference>
<evidence type="ECO:0000313" key="9">
    <source>
        <dbReference type="EMBL" id="AJE03240.1"/>
    </source>
</evidence>